<proteinExistence type="predicted"/>
<dbReference type="PROSITE" id="PS51186">
    <property type="entry name" value="GNAT"/>
    <property type="match status" value="1"/>
</dbReference>
<protein>
    <submittedName>
        <fullName evidence="2">RimJ/RimL family protein N-acetyltransferase</fullName>
    </submittedName>
</protein>
<dbReference type="InterPro" id="IPR016181">
    <property type="entry name" value="Acyl_CoA_acyltransferase"/>
</dbReference>
<dbReference type="Gene3D" id="3.40.630.30">
    <property type="match status" value="1"/>
</dbReference>
<dbReference type="InterPro" id="IPR051531">
    <property type="entry name" value="N-acetyltransferase"/>
</dbReference>
<reference evidence="2" key="2">
    <citation type="submission" date="2019-08" db="EMBL/GenBank/DDBJ databases">
        <title>Investigation of anaerobic lignin degradation for improved lignocellulosic biofuels.</title>
        <authorList>
            <person name="Deangelis K.PhD."/>
        </authorList>
    </citation>
    <scope>NUCLEOTIDE SEQUENCE [LARGE SCALE GENOMIC DNA]</scope>
    <source>
        <strain evidence="2">128R</strain>
    </source>
</reference>
<feature type="domain" description="N-acetyltransferase" evidence="1">
    <location>
        <begin position="15"/>
        <end position="177"/>
    </location>
</feature>
<dbReference type="GO" id="GO:0016747">
    <property type="term" value="F:acyltransferase activity, transferring groups other than amino-acyl groups"/>
    <property type="evidence" value="ECO:0007669"/>
    <property type="project" value="InterPro"/>
</dbReference>
<organism evidence="2">
    <name type="scientific">Serratia fonticola</name>
    <dbReference type="NCBI Taxonomy" id="47917"/>
    <lineage>
        <taxon>Bacteria</taxon>
        <taxon>Pseudomonadati</taxon>
        <taxon>Pseudomonadota</taxon>
        <taxon>Gammaproteobacteria</taxon>
        <taxon>Enterobacterales</taxon>
        <taxon>Yersiniaceae</taxon>
        <taxon>Serratia</taxon>
    </lineage>
</organism>
<evidence type="ECO:0000313" key="2">
    <source>
        <dbReference type="EMBL" id="TVZ67781.1"/>
    </source>
</evidence>
<dbReference type="OrthoDB" id="9801656at2"/>
<dbReference type="Pfam" id="PF13302">
    <property type="entry name" value="Acetyltransf_3"/>
    <property type="match status" value="1"/>
</dbReference>
<gene>
    <name evidence="2" type="ORF">FHU10_0180</name>
</gene>
<dbReference type="EMBL" id="VISQ01000001">
    <property type="protein sequence ID" value="TVZ67781.1"/>
    <property type="molecule type" value="Genomic_DNA"/>
</dbReference>
<comment type="caution">
    <text evidence="2">The sequence shown here is derived from an EMBL/GenBank/DDBJ whole genome shotgun (WGS) entry which is preliminary data.</text>
</comment>
<keyword evidence="2" id="KW-0808">Transferase</keyword>
<dbReference type="PANTHER" id="PTHR43792">
    <property type="entry name" value="GNAT FAMILY, PUTATIVE (AFU_ORTHOLOGUE AFUA_3G00765)-RELATED-RELATED"/>
    <property type="match status" value="1"/>
</dbReference>
<evidence type="ECO:0000259" key="1">
    <source>
        <dbReference type="PROSITE" id="PS51186"/>
    </source>
</evidence>
<name>A0A542BMB1_SERFO</name>
<accession>A0A542BMB1</accession>
<dbReference type="AlphaFoldDB" id="A0A542BMB1"/>
<dbReference type="InterPro" id="IPR000182">
    <property type="entry name" value="GNAT_dom"/>
</dbReference>
<dbReference type="PANTHER" id="PTHR43792:SF16">
    <property type="entry name" value="N-ACETYLTRANSFERASE DOMAIN-CONTAINING PROTEIN"/>
    <property type="match status" value="1"/>
</dbReference>
<reference evidence="2" key="1">
    <citation type="submission" date="2019-06" db="EMBL/GenBank/DDBJ databases">
        <authorList>
            <person name="Deangelis K."/>
            <person name="Huntemann M."/>
            <person name="Clum A."/>
            <person name="Pillay M."/>
            <person name="Palaniappan K."/>
            <person name="Varghese N."/>
            <person name="Mikhailova N."/>
            <person name="Stamatis D."/>
            <person name="Reddy T."/>
            <person name="Daum C."/>
            <person name="Shapiro N."/>
            <person name="Ivanova N."/>
            <person name="Kyrpides N."/>
            <person name="Woyke T."/>
        </authorList>
    </citation>
    <scope>NUCLEOTIDE SEQUENCE [LARGE SCALE GENOMIC DNA]</scope>
    <source>
        <strain evidence="2">128R</strain>
    </source>
</reference>
<sequence>MTTITAAPTLTTERLILDAHRLDDFDALAAMWADPAVVRYIGGTPRDREDSWGRLLRYIGHWQLLGYGYWAVREKATGNYIGGIGFADFHREIQPALDVPEMGWTLITSAQGKGYATEALNAALAWAKDHFSQDKVVCIISPENRASIGLAKKVGFVESHRSEYHQQPTVVMHRCVGTDY</sequence>
<dbReference type="SUPFAM" id="SSF55729">
    <property type="entry name" value="Acyl-CoA N-acyltransferases (Nat)"/>
    <property type="match status" value="1"/>
</dbReference>